<feature type="compositionally biased region" description="Basic residues" evidence="1">
    <location>
        <begin position="100"/>
        <end position="116"/>
    </location>
</feature>
<gene>
    <name evidence="2" type="ORF">PNOK_0479900</name>
</gene>
<evidence type="ECO:0000256" key="1">
    <source>
        <dbReference type="SAM" id="MobiDB-lite"/>
    </source>
</evidence>
<name>A0A286UK69_9AGAM</name>
<organism evidence="2 3">
    <name type="scientific">Pyrrhoderma noxium</name>
    <dbReference type="NCBI Taxonomy" id="2282107"/>
    <lineage>
        <taxon>Eukaryota</taxon>
        <taxon>Fungi</taxon>
        <taxon>Dikarya</taxon>
        <taxon>Basidiomycota</taxon>
        <taxon>Agaricomycotina</taxon>
        <taxon>Agaricomycetes</taxon>
        <taxon>Hymenochaetales</taxon>
        <taxon>Hymenochaetaceae</taxon>
        <taxon>Pyrrhoderma</taxon>
    </lineage>
</organism>
<evidence type="ECO:0000313" key="3">
    <source>
        <dbReference type="Proteomes" id="UP000217199"/>
    </source>
</evidence>
<sequence>MSYPYQYTDNLSSSAVPFESTSQQINSPWSVTSSGNFEDIQAQMDVTAALYSQDVLTQQQLHVGTSSLQTSAPNSDASATSPTQAQVYEPPRVIQLVERRPRRSQQHQQSSKRRTQGQHPGASMSKRNPESFNSPVPRPTQPDRQTQNQYSQVSLSAEPQTGWFNMLDVSRAKNHGLVQRPMSMISETRNSTHPYRRPSISGSGTTDTDKQKGKEVSNSPNEAQPSSSKSFVQSETEGVELKIPRYYLPGVKKSQIRLSMAMHPKTHVPLLIVCGYSRPLFPDGTHIPFNSNFWTAGYDQQEKRGFLVRERRSGAFVRKLVLASGTKLTDINQRRMEVGQHQHQHHHPTSDMRSVPAISLSY</sequence>
<protein>
    <submittedName>
        <fullName evidence="2">Uncharacterized protein</fullName>
    </submittedName>
</protein>
<dbReference type="OrthoDB" id="1431247at2759"/>
<feature type="compositionally biased region" description="Polar residues" evidence="1">
    <location>
        <begin position="66"/>
        <end position="86"/>
    </location>
</feature>
<feature type="compositionally biased region" description="Polar residues" evidence="1">
    <location>
        <begin position="142"/>
        <end position="155"/>
    </location>
</feature>
<feature type="region of interest" description="Disordered" evidence="1">
    <location>
        <begin position="178"/>
        <end position="235"/>
    </location>
</feature>
<dbReference type="Proteomes" id="UP000217199">
    <property type="component" value="Unassembled WGS sequence"/>
</dbReference>
<feature type="region of interest" description="Disordered" evidence="1">
    <location>
        <begin position="337"/>
        <end position="362"/>
    </location>
</feature>
<feature type="compositionally biased region" description="Polar residues" evidence="1">
    <location>
        <begin position="216"/>
        <end position="235"/>
    </location>
</feature>
<reference evidence="2 3" key="1">
    <citation type="journal article" date="2017" name="Mol. Ecol.">
        <title>Comparative and population genomic landscape of Phellinus noxius: A hypervariable fungus causing root rot in trees.</title>
        <authorList>
            <person name="Chung C.L."/>
            <person name="Lee T.J."/>
            <person name="Akiba M."/>
            <person name="Lee H.H."/>
            <person name="Kuo T.H."/>
            <person name="Liu D."/>
            <person name="Ke H.M."/>
            <person name="Yokoi T."/>
            <person name="Roa M.B."/>
            <person name="Lu M.J."/>
            <person name="Chang Y.Y."/>
            <person name="Ann P.J."/>
            <person name="Tsai J.N."/>
            <person name="Chen C.Y."/>
            <person name="Tzean S.S."/>
            <person name="Ota Y."/>
            <person name="Hattori T."/>
            <person name="Sahashi N."/>
            <person name="Liou R.F."/>
            <person name="Kikuchi T."/>
            <person name="Tsai I.J."/>
        </authorList>
    </citation>
    <scope>NUCLEOTIDE SEQUENCE [LARGE SCALE GENOMIC DNA]</scope>
    <source>
        <strain evidence="2 3">FFPRI411160</strain>
    </source>
</reference>
<keyword evidence="3" id="KW-1185">Reference proteome</keyword>
<dbReference type="InParanoid" id="A0A286UK69"/>
<accession>A0A286UK69</accession>
<comment type="caution">
    <text evidence="2">The sequence shown here is derived from an EMBL/GenBank/DDBJ whole genome shotgun (WGS) entry which is preliminary data.</text>
</comment>
<proteinExistence type="predicted"/>
<dbReference type="AlphaFoldDB" id="A0A286UK69"/>
<dbReference type="EMBL" id="NBII01000004">
    <property type="protein sequence ID" value="PAV19865.1"/>
    <property type="molecule type" value="Genomic_DNA"/>
</dbReference>
<feature type="region of interest" description="Disordered" evidence="1">
    <location>
        <begin position="66"/>
        <end position="155"/>
    </location>
</feature>
<evidence type="ECO:0000313" key="2">
    <source>
        <dbReference type="EMBL" id="PAV19865.1"/>
    </source>
</evidence>